<proteinExistence type="predicted"/>
<evidence type="ECO:0008006" key="4">
    <source>
        <dbReference type="Google" id="ProtNLM"/>
    </source>
</evidence>
<sequence>MSERQHDARDDAAGDDAAGTAQFPHVPGQDPRGSGMPRERGMHPAENAEEAADDAAQSARETGDSPPDAGDAPLGGTEITEDELTADTALERDALKSLDPDDTPA</sequence>
<name>A0ABU8LEU1_9MICO</name>
<protein>
    <recommendedName>
        <fullName evidence="4">Sugar ABC transporter ATPase</fullName>
    </recommendedName>
</protein>
<dbReference type="Proteomes" id="UP001371224">
    <property type="component" value="Unassembled WGS sequence"/>
</dbReference>
<comment type="caution">
    <text evidence="2">The sequence shown here is derived from an EMBL/GenBank/DDBJ whole genome shotgun (WGS) entry which is preliminary data.</text>
</comment>
<gene>
    <name evidence="2" type="ORF">WDU99_16180</name>
</gene>
<feature type="compositionally biased region" description="Basic and acidic residues" evidence="1">
    <location>
        <begin position="89"/>
        <end position="99"/>
    </location>
</feature>
<evidence type="ECO:0000313" key="3">
    <source>
        <dbReference type="Proteomes" id="UP001371224"/>
    </source>
</evidence>
<evidence type="ECO:0000313" key="2">
    <source>
        <dbReference type="EMBL" id="MEJ1089855.1"/>
    </source>
</evidence>
<keyword evidence="3" id="KW-1185">Reference proteome</keyword>
<dbReference type="RefSeq" id="WP_337333499.1">
    <property type="nucleotide sequence ID" value="NZ_JBBDGM010000019.1"/>
</dbReference>
<organism evidence="2 3">
    <name type="scientific">Microbacterium bandirmense</name>
    <dbReference type="NCBI Taxonomy" id="3122050"/>
    <lineage>
        <taxon>Bacteria</taxon>
        <taxon>Bacillati</taxon>
        <taxon>Actinomycetota</taxon>
        <taxon>Actinomycetes</taxon>
        <taxon>Micrococcales</taxon>
        <taxon>Microbacteriaceae</taxon>
        <taxon>Microbacterium</taxon>
    </lineage>
</organism>
<reference evidence="2 3" key="1">
    <citation type="submission" date="2024-02" db="EMBL/GenBank/DDBJ databases">
        <authorList>
            <person name="Saticioglu I.B."/>
        </authorList>
    </citation>
    <scope>NUCLEOTIDE SEQUENCE [LARGE SCALE GENOMIC DNA]</scope>
    <source>
        <strain evidence="2 3">Mu-80</strain>
    </source>
</reference>
<feature type="region of interest" description="Disordered" evidence="1">
    <location>
        <begin position="1"/>
        <end position="105"/>
    </location>
</feature>
<dbReference type="EMBL" id="JBBDGM010000019">
    <property type="protein sequence ID" value="MEJ1089855.1"/>
    <property type="molecule type" value="Genomic_DNA"/>
</dbReference>
<evidence type="ECO:0000256" key="1">
    <source>
        <dbReference type="SAM" id="MobiDB-lite"/>
    </source>
</evidence>
<feature type="compositionally biased region" description="Basic and acidic residues" evidence="1">
    <location>
        <begin position="1"/>
        <end position="12"/>
    </location>
</feature>
<accession>A0ABU8LEU1</accession>